<keyword evidence="3" id="KW-1185">Reference proteome</keyword>
<gene>
    <name evidence="2" type="ORF">PFLUV_G00031170</name>
</gene>
<evidence type="ECO:0000256" key="1">
    <source>
        <dbReference type="SAM" id="MobiDB-lite"/>
    </source>
</evidence>
<name>A0A6A5ET80_PERFL</name>
<comment type="caution">
    <text evidence="2">The sequence shown here is derived from an EMBL/GenBank/DDBJ whole genome shotgun (WGS) entry which is preliminary data.</text>
</comment>
<proteinExistence type="predicted"/>
<accession>A0A6A5ET80</accession>
<dbReference type="EMBL" id="VHII01000003">
    <property type="protein sequence ID" value="KAF1392737.1"/>
    <property type="molecule type" value="Genomic_DNA"/>
</dbReference>
<evidence type="ECO:0000313" key="3">
    <source>
        <dbReference type="Proteomes" id="UP000465112"/>
    </source>
</evidence>
<organism evidence="2 3">
    <name type="scientific">Perca fluviatilis</name>
    <name type="common">European perch</name>
    <dbReference type="NCBI Taxonomy" id="8168"/>
    <lineage>
        <taxon>Eukaryota</taxon>
        <taxon>Metazoa</taxon>
        <taxon>Chordata</taxon>
        <taxon>Craniata</taxon>
        <taxon>Vertebrata</taxon>
        <taxon>Euteleostomi</taxon>
        <taxon>Actinopterygii</taxon>
        <taxon>Neopterygii</taxon>
        <taxon>Teleostei</taxon>
        <taxon>Neoteleostei</taxon>
        <taxon>Acanthomorphata</taxon>
        <taxon>Eupercaria</taxon>
        <taxon>Perciformes</taxon>
        <taxon>Percoidei</taxon>
        <taxon>Percidae</taxon>
        <taxon>Percinae</taxon>
        <taxon>Perca</taxon>
    </lineage>
</organism>
<evidence type="ECO:0000313" key="2">
    <source>
        <dbReference type="EMBL" id="KAF1392737.1"/>
    </source>
</evidence>
<feature type="region of interest" description="Disordered" evidence="1">
    <location>
        <begin position="1"/>
        <end position="22"/>
    </location>
</feature>
<dbReference type="Proteomes" id="UP000465112">
    <property type="component" value="Chromosome 3"/>
</dbReference>
<protein>
    <submittedName>
        <fullName evidence="2">Uncharacterized protein</fullName>
    </submittedName>
</protein>
<sequence length="110" mass="12042">MHKGRGQCAPLDASSSSRSSHSTPCFALPLCALLAVQRVSVAFCFPHTDTSTGLLCVREKLFAQRAPGSNCLLQTDSSKLGAIGLVRVLYLFRGGRDEAFAMRWTYQYLK</sequence>
<reference evidence="2 3" key="1">
    <citation type="submission" date="2019-06" db="EMBL/GenBank/DDBJ databases">
        <title>A chromosome-scale genome assembly of the European perch, Perca fluviatilis.</title>
        <authorList>
            <person name="Roques C."/>
            <person name="Zahm M."/>
            <person name="Cabau C."/>
            <person name="Klopp C."/>
            <person name="Bouchez O."/>
            <person name="Donnadieu C."/>
            <person name="Kuhl H."/>
            <person name="Gislard M."/>
            <person name="Guendouz S."/>
            <person name="Journot L."/>
            <person name="Haffray P."/>
            <person name="Bestin A."/>
            <person name="Morvezen R."/>
            <person name="Feron R."/>
            <person name="Wen M."/>
            <person name="Jouanno E."/>
            <person name="Herpin A."/>
            <person name="Schartl M."/>
            <person name="Postlethwait J."/>
            <person name="Schaerlinger B."/>
            <person name="Chardard D."/>
            <person name="Lecocq T."/>
            <person name="Poncet C."/>
            <person name="Jaffrelo L."/>
            <person name="Lampietro C."/>
            <person name="Guiguen Y."/>
        </authorList>
    </citation>
    <scope>NUCLEOTIDE SEQUENCE [LARGE SCALE GENOMIC DNA]</scope>
    <source>
        <tissue evidence="2">Blood</tissue>
    </source>
</reference>
<dbReference type="AlphaFoldDB" id="A0A6A5ET80"/>